<accession>A0A431UN18</accession>
<sequence length="141" mass="14833">MQQMTGQAMTTLAKSLDSSTGPGAEAITGVHNCVNAAADGDTDASATVTLHITHNRVIATAMMNMGPAKIAQCVFERRRGSRKGWELVKGTDFNDETSWISPELADLASRIPFPYEVANMLPGKRATAAAVAQAAQEVANG</sequence>
<organism evidence="2 3">
    <name type="scientific">Stenotrophomonas maltophilia</name>
    <name type="common">Pseudomonas maltophilia</name>
    <name type="synonym">Xanthomonas maltophilia</name>
    <dbReference type="NCBI Taxonomy" id="40324"/>
    <lineage>
        <taxon>Bacteria</taxon>
        <taxon>Pseudomonadati</taxon>
        <taxon>Pseudomonadota</taxon>
        <taxon>Gammaproteobacteria</taxon>
        <taxon>Lysobacterales</taxon>
        <taxon>Lysobacteraceae</taxon>
        <taxon>Stenotrophomonas</taxon>
        <taxon>Stenotrophomonas maltophilia group</taxon>
    </lineage>
</organism>
<name>A0A431UN18_STEMA</name>
<gene>
    <name evidence="2" type="ORF">EKL94_05230</name>
</gene>
<evidence type="ECO:0000256" key="1">
    <source>
        <dbReference type="SAM" id="MobiDB-lite"/>
    </source>
</evidence>
<feature type="region of interest" description="Disordered" evidence="1">
    <location>
        <begin position="1"/>
        <end position="21"/>
    </location>
</feature>
<evidence type="ECO:0000313" key="3">
    <source>
        <dbReference type="Proteomes" id="UP000271705"/>
    </source>
</evidence>
<protein>
    <submittedName>
        <fullName evidence="2">Uncharacterized protein</fullName>
    </submittedName>
</protein>
<dbReference type="EMBL" id="RXLZ01000010">
    <property type="protein sequence ID" value="RTQ90913.1"/>
    <property type="molecule type" value="Genomic_DNA"/>
</dbReference>
<dbReference type="AlphaFoldDB" id="A0A431UN18"/>
<reference evidence="2 3" key="1">
    <citation type="submission" date="2018-12" db="EMBL/GenBank/DDBJ databases">
        <authorList>
            <person name="Kartti S."/>
            <person name="Manni A."/>
            <person name="Chemao El Fihri M.W."/>
            <person name="Laamarti M."/>
            <person name="Temsamani L."/>
            <person name="El Jamali J.E."/>
            <person name="Ouadghiri M."/>
            <person name="Ibrahimi A."/>
            <person name="Filati-Maltouf A."/>
        </authorList>
    </citation>
    <scope>NUCLEOTIDE SEQUENCE [LARGE SCALE GENOMIC DNA]</scope>
    <source>
        <strain evidence="2 3">MDMC339</strain>
    </source>
</reference>
<evidence type="ECO:0000313" key="2">
    <source>
        <dbReference type="EMBL" id="RTQ90913.1"/>
    </source>
</evidence>
<dbReference type="Proteomes" id="UP000271705">
    <property type="component" value="Unassembled WGS sequence"/>
</dbReference>
<comment type="caution">
    <text evidence="2">The sequence shown here is derived from an EMBL/GenBank/DDBJ whole genome shotgun (WGS) entry which is preliminary data.</text>
</comment>
<proteinExistence type="predicted"/>
<dbReference type="RefSeq" id="WP_126928264.1">
    <property type="nucleotide sequence ID" value="NZ_RXLZ01000010.1"/>
</dbReference>